<comment type="similarity">
    <text evidence="2">Belongs to the methyl-accepting chemotaxis (MCP) protein family.</text>
</comment>
<evidence type="ECO:0000256" key="1">
    <source>
        <dbReference type="ARBA" id="ARBA00023224"/>
    </source>
</evidence>
<dbReference type="PRINTS" id="PR00260">
    <property type="entry name" value="CHEMTRNSDUCR"/>
</dbReference>
<dbReference type="Pfam" id="PF11563">
    <property type="entry name" value="Protoglobin"/>
    <property type="match status" value="1"/>
</dbReference>
<sequence length="429" mass="47945">MLGVFRNEKKPPKNNLIITAYGKINVSDLNVAKQIEMINLTEEDLGLIKSLQPIVANNMDLIVTDFYKNLYNKPELMDIINRHSSVERLKKTLRRHIEEMFSGTIDDEWVHTRIRIAKRHVKINLATKDYMSAFQTLLVNLMKILRQQYQGDVLQAIEAVSKILNIEQQLVLEEYDNGNIRIREEEIEKQKDLVKATIGTSAGELASLSQQTSASVQEMIGQAEKLQEGTRNSVKISIQAKEKAIEGKEKLDEMKRNIHNIELGASDNSTIVQSLAEKSEEIGKISDVIASIAEQTNLLALNASIESARAGEHGKGFAVVANEVRKLAEQTKQSAENVTELIKETTKEVSVAVSNNKQMVEFVSMGNTSMRDTDVVFDNILVSMNGNSQQAQKMVNDIEEFVNVSNEIGIASQRVAESAETLNIAAEEF</sequence>
<dbReference type="GO" id="GO:0006935">
    <property type="term" value="P:chemotaxis"/>
    <property type="evidence" value="ECO:0007669"/>
    <property type="project" value="InterPro"/>
</dbReference>
<proteinExistence type="inferred from homology"/>
<dbReference type="EMBL" id="WJNG01000015">
    <property type="protein sequence ID" value="MRH44358.1"/>
    <property type="molecule type" value="Genomic_DNA"/>
</dbReference>
<dbReference type="InterPro" id="IPR039379">
    <property type="entry name" value="Protoglobin_sensor_dom"/>
</dbReference>
<dbReference type="InterPro" id="IPR012292">
    <property type="entry name" value="Globin/Proto"/>
</dbReference>
<dbReference type="GO" id="GO:0020037">
    <property type="term" value="F:heme binding"/>
    <property type="evidence" value="ECO:0007669"/>
    <property type="project" value="InterPro"/>
</dbReference>
<comment type="caution">
    <text evidence="5">The sequence shown here is derived from an EMBL/GenBank/DDBJ whole genome shotgun (WGS) entry which is preliminary data.</text>
</comment>
<dbReference type="SUPFAM" id="SSF58104">
    <property type="entry name" value="Methyl-accepting chemotaxis protein (MCP) signaling domain"/>
    <property type="match status" value="1"/>
</dbReference>
<organism evidence="5 6">
    <name type="scientific">Aquibacillus halophilus</name>
    <dbReference type="NCBI Taxonomy" id="930132"/>
    <lineage>
        <taxon>Bacteria</taxon>
        <taxon>Bacillati</taxon>
        <taxon>Bacillota</taxon>
        <taxon>Bacilli</taxon>
        <taxon>Bacillales</taxon>
        <taxon>Bacillaceae</taxon>
        <taxon>Aquibacillus</taxon>
    </lineage>
</organism>
<dbReference type="PROSITE" id="PS50111">
    <property type="entry name" value="CHEMOTAXIS_TRANSDUC_2"/>
    <property type="match status" value="1"/>
</dbReference>
<evidence type="ECO:0000313" key="6">
    <source>
        <dbReference type="Proteomes" id="UP000799092"/>
    </source>
</evidence>
<dbReference type="GO" id="GO:0019825">
    <property type="term" value="F:oxygen binding"/>
    <property type="evidence" value="ECO:0007669"/>
    <property type="project" value="InterPro"/>
</dbReference>
<keyword evidence="6" id="KW-1185">Reference proteome</keyword>
<dbReference type="InterPro" id="IPR004090">
    <property type="entry name" value="Chemotax_Me-accpt_rcpt"/>
</dbReference>
<dbReference type="GO" id="GO:0004888">
    <property type="term" value="F:transmembrane signaling receptor activity"/>
    <property type="evidence" value="ECO:0007669"/>
    <property type="project" value="InterPro"/>
</dbReference>
<gene>
    <name evidence="5" type="ORF">GH741_17075</name>
</gene>
<dbReference type="Gene3D" id="1.10.490.10">
    <property type="entry name" value="Globins"/>
    <property type="match status" value="1"/>
</dbReference>
<evidence type="ECO:0000256" key="2">
    <source>
        <dbReference type="ARBA" id="ARBA00029447"/>
    </source>
</evidence>
<evidence type="ECO:0000313" key="5">
    <source>
        <dbReference type="EMBL" id="MRH44358.1"/>
    </source>
</evidence>
<evidence type="ECO:0000256" key="3">
    <source>
        <dbReference type="PROSITE-ProRule" id="PRU00284"/>
    </source>
</evidence>
<evidence type="ECO:0000259" key="4">
    <source>
        <dbReference type="PROSITE" id="PS50111"/>
    </source>
</evidence>
<dbReference type="RefSeq" id="WP_153737960.1">
    <property type="nucleotide sequence ID" value="NZ_WJNG01000015.1"/>
</dbReference>
<dbReference type="CDD" id="cd01068">
    <property type="entry name" value="globin_sensor"/>
    <property type="match status" value="1"/>
</dbReference>
<dbReference type="InterPro" id="IPR044398">
    <property type="entry name" value="Globin-sensor_dom"/>
</dbReference>
<dbReference type="SMART" id="SM00283">
    <property type="entry name" value="MA"/>
    <property type="match status" value="1"/>
</dbReference>
<dbReference type="GO" id="GO:0007165">
    <property type="term" value="P:signal transduction"/>
    <property type="evidence" value="ECO:0007669"/>
    <property type="project" value="UniProtKB-KW"/>
</dbReference>
<dbReference type="Pfam" id="PF00015">
    <property type="entry name" value="MCPsignal"/>
    <property type="match status" value="1"/>
</dbReference>
<feature type="domain" description="Methyl-accepting transducer" evidence="4">
    <location>
        <begin position="198"/>
        <end position="423"/>
    </location>
</feature>
<dbReference type="AlphaFoldDB" id="A0A6A8DF67"/>
<dbReference type="GO" id="GO:0016020">
    <property type="term" value="C:membrane"/>
    <property type="evidence" value="ECO:0007669"/>
    <property type="project" value="InterPro"/>
</dbReference>
<dbReference type="OrthoDB" id="266313at2"/>
<dbReference type="Proteomes" id="UP000799092">
    <property type="component" value="Unassembled WGS sequence"/>
</dbReference>
<dbReference type="InterPro" id="IPR009050">
    <property type="entry name" value="Globin-like_sf"/>
</dbReference>
<dbReference type="PANTHER" id="PTHR32089">
    <property type="entry name" value="METHYL-ACCEPTING CHEMOTAXIS PROTEIN MCPB"/>
    <property type="match status" value="1"/>
</dbReference>
<name>A0A6A8DF67_9BACI</name>
<dbReference type="PANTHER" id="PTHR32089:SF112">
    <property type="entry name" value="LYSOZYME-LIKE PROTEIN-RELATED"/>
    <property type="match status" value="1"/>
</dbReference>
<dbReference type="InterPro" id="IPR004089">
    <property type="entry name" value="MCPsignal_dom"/>
</dbReference>
<accession>A0A6A8DF67</accession>
<reference evidence="5" key="1">
    <citation type="submission" date="2019-11" db="EMBL/GenBank/DDBJ databases">
        <authorList>
            <person name="Li J."/>
        </authorList>
    </citation>
    <scope>NUCLEOTIDE SEQUENCE</scope>
    <source>
        <strain evidence="5">B6B</strain>
    </source>
</reference>
<dbReference type="SUPFAM" id="SSF46458">
    <property type="entry name" value="Globin-like"/>
    <property type="match status" value="1"/>
</dbReference>
<protein>
    <submittedName>
        <fullName evidence="5">Globin-coupled sensor protein</fullName>
    </submittedName>
</protein>
<dbReference type="Gene3D" id="1.10.287.950">
    <property type="entry name" value="Methyl-accepting chemotaxis protein"/>
    <property type="match status" value="1"/>
</dbReference>
<keyword evidence="1 3" id="KW-0807">Transducer</keyword>